<name>A0A368FXW4_ANCCA</name>
<dbReference type="PROSITE" id="PS50202">
    <property type="entry name" value="MSP"/>
    <property type="match status" value="1"/>
</dbReference>
<protein>
    <recommendedName>
        <fullName evidence="1">MSP domain-containing protein</fullName>
    </recommendedName>
</protein>
<dbReference type="InterPro" id="IPR000535">
    <property type="entry name" value="MSP_dom"/>
</dbReference>
<evidence type="ECO:0000313" key="3">
    <source>
        <dbReference type="Proteomes" id="UP000252519"/>
    </source>
</evidence>
<dbReference type="AlphaFoldDB" id="A0A368FXW4"/>
<dbReference type="InterPro" id="IPR051774">
    <property type="entry name" value="Sperm-specific_class_P"/>
</dbReference>
<sequence>MNRTLNDIAFKVRCSNNAAFWIQPVFGVIESSGAAEINVNRNTNVSIKKDKIVICCAKYTNKDGKLEAFFKRPTTVTEDKEIHQIAAAPSREQQGNELVQNENQLTMMKC</sequence>
<gene>
    <name evidence="2" type="ORF">ANCCAN_17083</name>
</gene>
<dbReference type="EMBL" id="JOJR01000503">
    <property type="protein sequence ID" value="RCN37033.1"/>
    <property type="molecule type" value="Genomic_DNA"/>
</dbReference>
<dbReference type="OrthoDB" id="264603at2759"/>
<evidence type="ECO:0000259" key="1">
    <source>
        <dbReference type="PROSITE" id="PS50202"/>
    </source>
</evidence>
<comment type="caution">
    <text evidence="2">The sequence shown here is derived from an EMBL/GenBank/DDBJ whole genome shotgun (WGS) entry which is preliminary data.</text>
</comment>
<keyword evidence="3" id="KW-1185">Reference proteome</keyword>
<proteinExistence type="predicted"/>
<dbReference type="PANTHER" id="PTHR22947">
    <property type="entry name" value="MAJOR SPERM PROTEIN"/>
    <property type="match status" value="1"/>
</dbReference>
<dbReference type="SUPFAM" id="SSF49354">
    <property type="entry name" value="PapD-like"/>
    <property type="match status" value="1"/>
</dbReference>
<dbReference type="PANTHER" id="PTHR22947:SF12">
    <property type="entry name" value="MAJOR SPERM PROTEIN"/>
    <property type="match status" value="1"/>
</dbReference>
<accession>A0A368FXW4</accession>
<dbReference type="InterPro" id="IPR008962">
    <property type="entry name" value="PapD-like_sf"/>
</dbReference>
<dbReference type="InterPro" id="IPR013783">
    <property type="entry name" value="Ig-like_fold"/>
</dbReference>
<organism evidence="2 3">
    <name type="scientific">Ancylostoma caninum</name>
    <name type="common">Dog hookworm</name>
    <dbReference type="NCBI Taxonomy" id="29170"/>
    <lineage>
        <taxon>Eukaryota</taxon>
        <taxon>Metazoa</taxon>
        <taxon>Ecdysozoa</taxon>
        <taxon>Nematoda</taxon>
        <taxon>Chromadorea</taxon>
        <taxon>Rhabditida</taxon>
        <taxon>Rhabditina</taxon>
        <taxon>Rhabditomorpha</taxon>
        <taxon>Strongyloidea</taxon>
        <taxon>Ancylostomatidae</taxon>
        <taxon>Ancylostomatinae</taxon>
        <taxon>Ancylostoma</taxon>
    </lineage>
</organism>
<evidence type="ECO:0000313" key="2">
    <source>
        <dbReference type="EMBL" id="RCN37033.1"/>
    </source>
</evidence>
<dbReference type="Pfam" id="PF00635">
    <property type="entry name" value="Motile_Sperm"/>
    <property type="match status" value="1"/>
</dbReference>
<dbReference type="Proteomes" id="UP000252519">
    <property type="component" value="Unassembled WGS sequence"/>
</dbReference>
<feature type="domain" description="MSP" evidence="1">
    <location>
        <begin position="1"/>
        <end position="87"/>
    </location>
</feature>
<dbReference type="Gene3D" id="2.60.40.10">
    <property type="entry name" value="Immunoglobulins"/>
    <property type="match status" value="1"/>
</dbReference>
<reference evidence="2 3" key="1">
    <citation type="submission" date="2014-10" db="EMBL/GenBank/DDBJ databases">
        <title>Draft genome of the hookworm Ancylostoma caninum.</title>
        <authorList>
            <person name="Mitreva M."/>
        </authorList>
    </citation>
    <scope>NUCLEOTIDE SEQUENCE [LARGE SCALE GENOMIC DNA]</scope>
    <source>
        <strain evidence="2 3">Baltimore</strain>
    </source>
</reference>